<dbReference type="Proteomes" id="UP000807025">
    <property type="component" value="Unassembled WGS sequence"/>
</dbReference>
<reference evidence="1" key="1">
    <citation type="submission" date="2020-11" db="EMBL/GenBank/DDBJ databases">
        <authorList>
            <consortium name="DOE Joint Genome Institute"/>
            <person name="Ahrendt S."/>
            <person name="Riley R."/>
            <person name="Andreopoulos W."/>
            <person name="Labutti K."/>
            <person name="Pangilinan J."/>
            <person name="Ruiz-Duenas F.J."/>
            <person name="Barrasa J.M."/>
            <person name="Sanchez-Garcia M."/>
            <person name="Camarero S."/>
            <person name="Miyauchi S."/>
            <person name="Serrano A."/>
            <person name="Linde D."/>
            <person name="Babiker R."/>
            <person name="Drula E."/>
            <person name="Ayuso-Fernandez I."/>
            <person name="Pacheco R."/>
            <person name="Padilla G."/>
            <person name="Ferreira P."/>
            <person name="Barriuso J."/>
            <person name="Kellner H."/>
            <person name="Castanera R."/>
            <person name="Alfaro M."/>
            <person name="Ramirez L."/>
            <person name="Pisabarro A.G."/>
            <person name="Kuo A."/>
            <person name="Tritt A."/>
            <person name="Lipzen A."/>
            <person name="He G."/>
            <person name="Yan M."/>
            <person name="Ng V."/>
            <person name="Cullen D."/>
            <person name="Martin F."/>
            <person name="Rosso M.-N."/>
            <person name="Henrissat B."/>
            <person name="Hibbett D."/>
            <person name="Martinez A.T."/>
            <person name="Grigoriev I.V."/>
        </authorList>
    </citation>
    <scope>NUCLEOTIDE SEQUENCE</scope>
    <source>
        <strain evidence="1">ATCC 90797</strain>
    </source>
</reference>
<accession>A0A9P5ZV18</accession>
<protein>
    <submittedName>
        <fullName evidence="1">Uncharacterized protein</fullName>
    </submittedName>
</protein>
<dbReference type="AlphaFoldDB" id="A0A9P5ZV18"/>
<organism evidence="1 2">
    <name type="scientific">Pleurotus eryngii</name>
    <name type="common">Boletus of the steppes</name>
    <dbReference type="NCBI Taxonomy" id="5323"/>
    <lineage>
        <taxon>Eukaryota</taxon>
        <taxon>Fungi</taxon>
        <taxon>Dikarya</taxon>
        <taxon>Basidiomycota</taxon>
        <taxon>Agaricomycotina</taxon>
        <taxon>Agaricomycetes</taxon>
        <taxon>Agaricomycetidae</taxon>
        <taxon>Agaricales</taxon>
        <taxon>Pleurotineae</taxon>
        <taxon>Pleurotaceae</taxon>
        <taxon>Pleurotus</taxon>
    </lineage>
</organism>
<sequence length="185" mass="20491">MLALPTDFYPSLDTRYKTSCSSLRPGVYKRNIHMVAMENTLSLKIDVAFYLLALEIILVLDTVSRRLYLAAVNITPHMLSTPGTSSHVLFGDIDIPSSYQGSLSTGLIRLPPRRACHNVQGNFLTVVFDPLRCWQPRGLIRSSGLAAVAVMIAEYMTVRYRNVNLNSRGTRAHHGLGQTRVIGCG</sequence>
<evidence type="ECO:0000313" key="2">
    <source>
        <dbReference type="Proteomes" id="UP000807025"/>
    </source>
</evidence>
<keyword evidence="2" id="KW-1185">Reference proteome</keyword>
<evidence type="ECO:0000313" key="1">
    <source>
        <dbReference type="EMBL" id="KAF9494982.1"/>
    </source>
</evidence>
<dbReference type="EMBL" id="MU154566">
    <property type="protein sequence ID" value="KAF9494982.1"/>
    <property type="molecule type" value="Genomic_DNA"/>
</dbReference>
<comment type="caution">
    <text evidence="1">The sequence shown here is derived from an EMBL/GenBank/DDBJ whole genome shotgun (WGS) entry which is preliminary data.</text>
</comment>
<proteinExistence type="predicted"/>
<name>A0A9P5ZV18_PLEER</name>
<gene>
    <name evidence="1" type="ORF">BDN71DRAFT_1431297</name>
</gene>